<keyword evidence="2" id="KW-0472">Membrane</keyword>
<dbReference type="GO" id="GO:0042392">
    <property type="term" value="F:sphingosine-1-phosphate phosphatase activity"/>
    <property type="evidence" value="ECO:0000318"/>
    <property type="project" value="GO_Central"/>
</dbReference>
<dbReference type="PANTHER" id="PTHR14969">
    <property type="entry name" value="SPHINGOSINE-1-PHOSPHATE PHOSPHOHYDROLASE"/>
    <property type="match status" value="1"/>
</dbReference>
<name>B7QM53_IXOSC</name>
<dbReference type="OrthoDB" id="10266771at2759"/>
<dbReference type="VEuPathDB" id="VectorBase:ISCI013934"/>
<evidence type="ECO:0000313" key="4">
    <source>
        <dbReference type="EMBL" id="EEC19925.1"/>
    </source>
</evidence>
<feature type="compositionally biased region" description="Polar residues" evidence="1">
    <location>
        <begin position="1"/>
        <end position="10"/>
    </location>
</feature>
<reference evidence="4 6" key="1">
    <citation type="submission" date="2008-03" db="EMBL/GenBank/DDBJ databases">
        <title>Annotation of Ixodes scapularis.</title>
        <authorList>
            <consortium name="Ixodes scapularis Genome Project Consortium"/>
            <person name="Caler E."/>
            <person name="Hannick L.I."/>
            <person name="Bidwell S."/>
            <person name="Joardar V."/>
            <person name="Thiagarajan M."/>
            <person name="Amedeo P."/>
            <person name="Galinsky K.J."/>
            <person name="Schobel S."/>
            <person name="Inman J."/>
            <person name="Hostetler J."/>
            <person name="Miller J."/>
            <person name="Hammond M."/>
            <person name="Megy K."/>
            <person name="Lawson D."/>
            <person name="Kodira C."/>
            <person name="Sutton G."/>
            <person name="Meyer J."/>
            <person name="Hill C.A."/>
            <person name="Birren B."/>
            <person name="Nene V."/>
            <person name="Collins F."/>
            <person name="Alarcon-Chaidez F."/>
            <person name="Wikel S."/>
            <person name="Strausberg R."/>
        </authorList>
    </citation>
    <scope>NUCLEOTIDE SEQUENCE [LARGE SCALE GENOMIC DNA]</scope>
    <source>
        <strain evidence="6">Wikel</strain>
        <strain evidence="4">Wikel colony</strain>
    </source>
</reference>
<keyword evidence="6" id="KW-1185">Reference proteome</keyword>
<dbReference type="EMBL" id="ABJB010906435">
    <property type="status" value="NOT_ANNOTATED_CDS"/>
    <property type="molecule type" value="Genomic_DNA"/>
</dbReference>
<dbReference type="AlphaFoldDB" id="B7QM53"/>
<dbReference type="InterPro" id="IPR036938">
    <property type="entry name" value="PAP2/HPO_sf"/>
</dbReference>
<dbReference type="GO" id="GO:0016020">
    <property type="term" value="C:membrane"/>
    <property type="evidence" value="ECO:0000318"/>
    <property type="project" value="GO_Central"/>
</dbReference>
<reference evidence="5" key="2">
    <citation type="submission" date="2020-05" db="UniProtKB">
        <authorList>
            <consortium name="EnsemblMetazoa"/>
        </authorList>
    </citation>
    <scope>IDENTIFICATION</scope>
    <source>
        <strain evidence="5">wikel</strain>
    </source>
</reference>
<evidence type="ECO:0000259" key="3">
    <source>
        <dbReference type="SMART" id="SM00014"/>
    </source>
</evidence>
<dbReference type="EMBL" id="DS969253">
    <property type="protein sequence ID" value="EEC19925.1"/>
    <property type="molecule type" value="Genomic_DNA"/>
</dbReference>
<protein>
    <submittedName>
        <fullName evidence="4 5">Presqualene diphosphate phosphatase, putative</fullName>
    </submittedName>
</protein>
<dbReference type="VEuPathDB" id="VectorBase:ISCP_018750"/>
<evidence type="ECO:0000313" key="6">
    <source>
        <dbReference type="Proteomes" id="UP000001555"/>
    </source>
</evidence>
<feature type="region of interest" description="Disordered" evidence="1">
    <location>
        <begin position="1"/>
        <end position="29"/>
    </location>
</feature>
<feature type="transmembrane region" description="Helical" evidence="2">
    <location>
        <begin position="96"/>
        <end position="119"/>
    </location>
</feature>
<proteinExistence type="predicted"/>
<dbReference type="InParanoid" id="B7QM53"/>
<dbReference type="PaxDb" id="6945-B7QM53"/>
<gene>
    <name evidence="5" type="primary">8043330</name>
    <name evidence="4" type="ORF">IscW_ISCW013934</name>
</gene>
<keyword evidence="2" id="KW-0812">Transmembrane</keyword>
<dbReference type="Pfam" id="PF01569">
    <property type="entry name" value="PAP2"/>
    <property type="match status" value="1"/>
</dbReference>
<dbReference type="InterPro" id="IPR000326">
    <property type="entry name" value="PAP2/HPO"/>
</dbReference>
<evidence type="ECO:0000313" key="5">
    <source>
        <dbReference type="EnsemblMetazoa" id="ISCW013934-PA"/>
    </source>
</evidence>
<dbReference type="KEGG" id="isc:8043330"/>
<feature type="domain" description="Phosphatidic acid phosphatase type 2/haloperoxidase" evidence="3">
    <location>
        <begin position="96"/>
        <end position="208"/>
    </location>
</feature>
<dbReference type="SMART" id="SM00014">
    <property type="entry name" value="acidPPc"/>
    <property type="match status" value="1"/>
</dbReference>
<feature type="transmembrane region" description="Helical" evidence="2">
    <location>
        <begin position="192"/>
        <end position="213"/>
    </location>
</feature>
<dbReference type="GO" id="GO:0046839">
    <property type="term" value="P:phospholipid dephosphorylation"/>
    <property type="evidence" value="ECO:0000318"/>
    <property type="project" value="GO_Central"/>
</dbReference>
<dbReference type="HOGENOM" id="CLU_072573_4_2_1"/>
<dbReference type="PANTHER" id="PTHR14969:SF13">
    <property type="entry name" value="AT30094P"/>
    <property type="match status" value="1"/>
</dbReference>
<organism>
    <name type="scientific">Ixodes scapularis</name>
    <name type="common">Black-legged tick</name>
    <name type="synonym">Deer tick</name>
    <dbReference type="NCBI Taxonomy" id="6945"/>
    <lineage>
        <taxon>Eukaryota</taxon>
        <taxon>Metazoa</taxon>
        <taxon>Ecdysozoa</taxon>
        <taxon>Arthropoda</taxon>
        <taxon>Chelicerata</taxon>
        <taxon>Arachnida</taxon>
        <taxon>Acari</taxon>
        <taxon>Parasitiformes</taxon>
        <taxon>Ixodida</taxon>
        <taxon>Ixodoidea</taxon>
        <taxon>Ixodidae</taxon>
        <taxon>Ixodinae</taxon>
        <taxon>Ixodes</taxon>
    </lineage>
</organism>
<accession>B7QM53</accession>
<evidence type="ECO:0000256" key="2">
    <source>
        <dbReference type="SAM" id="Phobius"/>
    </source>
</evidence>
<dbReference type="FunCoup" id="B7QM53">
    <property type="interactions" value="85"/>
</dbReference>
<feature type="transmembrane region" description="Helical" evidence="2">
    <location>
        <begin position="71"/>
        <end position="90"/>
    </location>
</feature>
<evidence type="ECO:0000256" key="1">
    <source>
        <dbReference type="SAM" id="MobiDB-lite"/>
    </source>
</evidence>
<dbReference type="VEuPathDB" id="VectorBase:ISCW013934"/>
<keyword evidence="2" id="KW-1133">Transmembrane helix</keyword>
<dbReference type="Gene3D" id="1.20.144.10">
    <property type="entry name" value="Phosphatidic acid phosphatase type 2/haloperoxidase"/>
    <property type="match status" value="1"/>
</dbReference>
<dbReference type="SUPFAM" id="SSF48317">
    <property type="entry name" value="Acid phosphatase/Vanadium-dependent haloperoxidase"/>
    <property type="match status" value="1"/>
</dbReference>
<sequence length="240" mass="26760">MDYVCNNTSEPGCRRSSHMAQPSRPPPGWKSHPTLLCLKDLDERVSSRLFLASAAHSPWGHLRPSLMLLEYSAHGIPWLMGTCSLIWFVSDRDSEAFYVNLLLALILDLIAVGCIKAIARRKRPPANKNDMFVTVLMDMHSFPSGHVSRVVLLSCIVLYLTSLFGLFKFVFLIWCLALAASRVLLGRHYVGDVCGGAILGLIEYYVITGIFWMNTETALAFASYFTTFDSLHGGINEVEV</sequence>
<dbReference type="EnsemblMetazoa" id="ISCW013934-RA">
    <property type="protein sequence ID" value="ISCW013934-PA"/>
    <property type="gene ID" value="ISCW013934"/>
</dbReference>
<dbReference type="Proteomes" id="UP000001555">
    <property type="component" value="Unassembled WGS sequence"/>
</dbReference>